<evidence type="ECO:0000256" key="1">
    <source>
        <dbReference type="ARBA" id="ARBA00010164"/>
    </source>
</evidence>
<evidence type="ECO:0000313" key="7">
    <source>
        <dbReference type="Proteomes" id="UP000032566"/>
    </source>
</evidence>
<comment type="caution">
    <text evidence="6">The sequence shown here is derived from an EMBL/GenBank/DDBJ whole genome shotgun (WGS) entry which is preliminary data.</text>
</comment>
<evidence type="ECO:0000313" key="6">
    <source>
        <dbReference type="EMBL" id="KJA09161.1"/>
    </source>
</evidence>
<dbReference type="AlphaFoldDB" id="A0A0D7K486"/>
<dbReference type="RefSeq" id="WP_044401913.1">
    <property type="nucleotide sequence ID" value="NZ_JXYQ01000070.1"/>
</dbReference>
<dbReference type="STRING" id="80878.RP29_18020"/>
<keyword evidence="7" id="KW-1185">Reference proteome</keyword>
<dbReference type="Pfam" id="PF07804">
    <property type="entry name" value="HipA_C"/>
    <property type="match status" value="1"/>
</dbReference>
<dbReference type="PATRIC" id="fig|80878.5.peg.3564"/>
<dbReference type="InterPro" id="IPR012893">
    <property type="entry name" value="HipA-like_C"/>
</dbReference>
<comment type="similarity">
    <text evidence="1">Belongs to the HipA Ser/Thr kinase family.</text>
</comment>
<dbReference type="EMBL" id="JXYQ01000070">
    <property type="protein sequence ID" value="KJA09161.1"/>
    <property type="molecule type" value="Genomic_DNA"/>
</dbReference>
<feature type="domain" description="HipA-like C-terminal" evidence="4">
    <location>
        <begin position="159"/>
        <end position="410"/>
    </location>
</feature>
<sequence length="448" mass="49269">MGRRGSSQPLAIWANGELVGRWTPATRRPMELRYEDSWLVSRSARPLSLSLPLPLVGNEPIRGDRVEHFFDNLLPDRGVIRKRLAQRYAAGSEDTFDLLAAIGRDCVGAVQLLPHDEQPTGFNRIDGEVLDEEAVATLLRNTVTTGQFGHQGKEQDFRISIAGAQEKTALLRHGGKWLKPLGATPTTHILKLPLGLVGNMQADMRTSVYNEWLCLKLMGALGFEVANADIVTFADHPPVLTVERFDRRMHSSGTWLLRLPQEDFCQALGVTPAKKYEADGGPGIEQLAQVLNGSQNARADLKSLLSSQVAFWLLAATDGHAKNFSIRLFAGGSYALTPMYDVLSAWPIIGNGKNQLAWRNAKLAMALSGKNRHYDLATIMRRHFNATAAKCGWGENAEDIISELLARVEPAIKAVTRQLPAGFPQDVAVAIFEGVRKQVKRLEGQPST</sequence>
<name>A0A0D7K486_9BURK</name>
<protein>
    <submittedName>
        <fullName evidence="6">Toxin HipA</fullName>
    </submittedName>
</protein>
<feature type="domain" description="HipA N-terminal subdomain 1" evidence="5">
    <location>
        <begin position="10"/>
        <end position="112"/>
    </location>
</feature>
<dbReference type="PANTHER" id="PTHR37419">
    <property type="entry name" value="SERINE/THREONINE-PROTEIN KINASE TOXIN HIPA"/>
    <property type="match status" value="1"/>
</dbReference>
<evidence type="ECO:0000256" key="3">
    <source>
        <dbReference type="ARBA" id="ARBA00022777"/>
    </source>
</evidence>
<reference evidence="6 7" key="1">
    <citation type="submission" date="2014-12" db="EMBL/GenBank/DDBJ databases">
        <title>Isolation of bacteria from lake water.</title>
        <authorList>
            <person name="Sheng K.-Y."/>
            <person name="Chin P.-S."/>
            <person name="Chan K.-G."/>
            <person name="Tan G.S."/>
        </authorList>
    </citation>
    <scope>NUCLEOTIDE SEQUENCE [LARGE SCALE GENOMIC DNA]</scope>
    <source>
        <strain evidence="6 7">KY4</strain>
    </source>
</reference>
<organism evidence="6 7">
    <name type="scientific">Acidovorax temperans</name>
    <dbReference type="NCBI Taxonomy" id="80878"/>
    <lineage>
        <taxon>Bacteria</taxon>
        <taxon>Pseudomonadati</taxon>
        <taxon>Pseudomonadota</taxon>
        <taxon>Betaproteobacteria</taxon>
        <taxon>Burkholderiales</taxon>
        <taxon>Comamonadaceae</taxon>
        <taxon>Acidovorax</taxon>
    </lineage>
</organism>
<dbReference type="Proteomes" id="UP000032566">
    <property type="component" value="Unassembled WGS sequence"/>
</dbReference>
<dbReference type="Pfam" id="PF13657">
    <property type="entry name" value="Couple_hipA"/>
    <property type="match status" value="1"/>
</dbReference>
<gene>
    <name evidence="6" type="ORF">RP29_18020</name>
</gene>
<dbReference type="GO" id="GO:0005829">
    <property type="term" value="C:cytosol"/>
    <property type="evidence" value="ECO:0007669"/>
    <property type="project" value="TreeGrafter"/>
</dbReference>
<keyword evidence="3" id="KW-0418">Kinase</keyword>
<accession>A0A0D7K486</accession>
<evidence type="ECO:0000259" key="5">
    <source>
        <dbReference type="Pfam" id="PF13657"/>
    </source>
</evidence>
<dbReference type="InterPro" id="IPR017508">
    <property type="entry name" value="HipA_N1"/>
</dbReference>
<dbReference type="PANTHER" id="PTHR37419:SF1">
    <property type="entry name" value="SERINE_THREONINE-PROTEIN KINASE TOXIN HIPA"/>
    <property type="match status" value="1"/>
</dbReference>
<dbReference type="OrthoDB" id="9805913at2"/>
<dbReference type="CDD" id="cd17808">
    <property type="entry name" value="HipA_Ec_like"/>
    <property type="match status" value="1"/>
</dbReference>
<dbReference type="InterPro" id="IPR052028">
    <property type="entry name" value="HipA_Ser/Thr_kinase"/>
</dbReference>
<dbReference type="NCBIfam" id="TIGR03071">
    <property type="entry name" value="couple_hipA"/>
    <property type="match status" value="1"/>
</dbReference>
<dbReference type="GO" id="GO:0004674">
    <property type="term" value="F:protein serine/threonine kinase activity"/>
    <property type="evidence" value="ECO:0007669"/>
    <property type="project" value="TreeGrafter"/>
</dbReference>
<evidence type="ECO:0000259" key="4">
    <source>
        <dbReference type="Pfam" id="PF07804"/>
    </source>
</evidence>
<keyword evidence="2" id="KW-0808">Transferase</keyword>
<evidence type="ECO:0000256" key="2">
    <source>
        <dbReference type="ARBA" id="ARBA00022679"/>
    </source>
</evidence>
<proteinExistence type="inferred from homology"/>